<dbReference type="RefSeq" id="WP_092018834.1">
    <property type="nucleotide sequence ID" value="NZ_FOXH01000013.1"/>
</dbReference>
<evidence type="ECO:0000313" key="2">
    <source>
        <dbReference type="EMBL" id="SFQ26886.1"/>
    </source>
</evidence>
<gene>
    <name evidence="2" type="ORF">SAMN04515674_113132</name>
</gene>
<keyword evidence="1" id="KW-0472">Membrane</keyword>
<evidence type="ECO:0000256" key="1">
    <source>
        <dbReference type="SAM" id="Phobius"/>
    </source>
</evidence>
<name>A0A1I5X4Y7_9BACT</name>
<reference evidence="2 3" key="1">
    <citation type="submission" date="2016-10" db="EMBL/GenBank/DDBJ databases">
        <authorList>
            <person name="de Groot N.N."/>
        </authorList>
    </citation>
    <scope>NUCLEOTIDE SEQUENCE [LARGE SCALE GENOMIC DNA]</scope>
    <source>
        <strain evidence="3">E92,LMG 26720,CCM 7988</strain>
    </source>
</reference>
<protein>
    <recommendedName>
        <fullName evidence="4">HEAT repeat-containing protein</fullName>
    </recommendedName>
</protein>
<organism evidence="2 3">
    <name type="scientific">Pseudarcicella hirudinis</name>
    <dbReference type="NCBI Taxonomy" id="1079859"/>
    <lineage>
        <taxon>Bacteria</taxon>
        <taxon>Pseudomonadati</taxon>
        <taxon>Bacteroidota</taxon>
        <taxon>Cytophagia</taxon>
        <taxon>Cytophagales</taxon>
        <taxon>Flectobacillaceae</taxon>
        <taxon>Pseudarcicella</taxon>
    </lineage>
</organism>
<dbReference type="AlphaFoldDB" id="A0A1I5X4Y7"/>
<sequence length="370" mass="43931">MFEKSQLPPERFLLDNKTLDLIYYVSFIVLVVNALIISYVLLKKLSDKFQRIRRDEVKENVQEFLSDWIIRFEGSKEPKTLNALQEFPICNSLKKKIYQEVLYEEIFQFNQVLLGFEKQTLKDLYLLLSFDRLLTKKLKSRKWYVLVSSVNQLISIEDHNTSDISGLINHPNQQVRLSALKAKIAFSENPFPFLARLKYPLSEWEIFEVIKTIKLKDLKNFDDIHLLINHDEPSLQVLGINLARIFQLLYLKIDVKKLLDHADLKVRRSMIEFITECGNGDHVVYLKKIFEEQLEPQQKVILNYIQEYGCDEDIPFLEYVIKNYNPALKIWAIKVLYHMNQNSKIHFNYLLSSDSKDRRKITQHLIDNQW</sequence>
<dbReference type="InterPro" id="IPR016024">
    <property type="entry name" value="ARM-type_fold"/>
</dbReference>
<keyword evidence="1" id="KW-1133">Transmembrane helix</keyword>
<dbReference type="OrthoDB" id="1454284at2"/>
<proteinExistence type="predicted"/>
<dbReference type="STRING" id="1079859.SAMN04515674_113132"/>
<dbReference type="EMBL" id="FOXH01000013">
    <property type="protein sequence ID" value="SFQ26886.1"/>
    <property type="molecule type" value="Genomic_DNA"/>
</dbReference>
<evidence type="ECO:0000313" key="3">
    <source>
        <dbReference type="Proteomes" id="UP000199306"/>
    </source>
</evidence>
<keyword evidence="3" id="KW-1185">Reference proteome</keyword>
<dbReference type="SUPFAM" id="SSF48371">
    <property type="entry name" value="ARM repeat"/>
    <property type="match status" value="1"/>
</dbReference>
<accession>A0A1I5X4Y7</accession>
<keyword evidence="1" id="KW-0812">Transmembrane</keyword>
<dbReference type="Proteomes" id="UP000199306">
    <property type="component" value="Unassembled WGS sequence"/>
</dbReference>
<feature type="transmembrane region" description="Helical" evidence="1">
    <location>
        <begin position="21"/>
        <end position="42"/>
    </location>
</feature>
<evidence type="ECO:0008006" key="4">
    <source>
        <dbReference type="Google" id="ProtNLM"/>
    </source>
</evidence>